<dbReference type="PANTHER" id="PTHR30348:SF4">
    <property type="entry name" value="DUF72 DOMAIN-CONTAINING PROTEIN"/>
    <property type="match status" value="1"/>
</dbReference>
<dbReference type="Gene3D" id="3.20.20.410">
    <property type="entry name" value="Protein of unknown function UPF0759"/>
    <property type="match status" value="1"/>
</dbReference>
<evidence type="ECO:0000313" key="2">
    <source>
        <dbReference type="Proteomes" id="UP000008458"/>
    </source>
</evidence>
<evidence type="ECO:0008006" key="3">
    <source>
        <dbReference type="Google" id="ProtNLM"/>
    </source>
</evidence>
<evidence type="ECO:0000313" key="1">
    <source>
        <dbReference type="EMBL" id="AEE94715.1"/>
    </source>
</evidence>
<reference key="2">
    <citation type="journal article" date="2011" name="Extremophiles">
        <title>Genomic analyses of Acidianus hospitalis W1 a host for studying crenarchaeal virus and plasmid life cycles.</title>
        <authorList>
            <person name="You X.Y."/>
            <person name="Liu C."/>
            <person name="Wang S.Y."/>
            <person name="Jiang C.Y."/>
            <person name="Shah S.A."/>
            <person name="Prangishvili D."/>
            <person name="Liu S.J."/>
            <person name="Garrett R.A."/>
        </authorList>
    </citation>
    <scope>NUCLEOTIDE SEQUENCE</scope>
    <source>
        <strain>W1</strain>
    </source>
</reference>
<dbReference type="eggNOG" id="arCOG04291">
    <property type="taxonomic scope" value="Archaea"/>
</dbReference>
<dbReference type="InterPro" id="IPR002763">
    <property type="entry name" value="DUF72"/>
</dbReference>
<dbReference type="Proteomes" id="UP000008458">
    <property type="component" value="Chromosome"/>
</dbReference>
<dbReference type="OrthoDB" id="35747at2157"/>
<protein>
    <recommendedName>
        <fullName evidence="3">DUF72 domain-containing protein</fullName>
    </recommendedName>
</protein>
<dbReference type="RefSeq" id="WP_013776630.1">
    <property type="nucleotide sequence ID" value="NC_015518.1"/>
</dbReference>
<accession>F4B795</accession>
<organism evidence="1 2">
    <name type="scientific">Acidianus hospitalis (strain W1)</name>
    <dbReference type="NCBI Taxonomy" id="933801"/>
    <lineage>
        <taxon>Archaea</taxon>
        <taxon>Thermoproteota</taxon>
        <taxon>Thermoprotei</taxon>
        <taxon>Sulfolobales</taxon>
        <taxon>Sulfolobaceae</taxon>
        <taxon>Acidianus</taxon>
    </lineage>
</organism>
<dbReference type="SUPFAM" id="SSF117396">
    <property type="entry name" value="TM1631-like"/>
    <property type="match status" value="1"/>
</dbReference>
<gene>
    <name evidence="1" type="ordered locus">Ahos_1842</name>
</gene>
<dbReference type="GeneID" id="10601341"/>
<proteinExistence type="predicted"/>
<dbReference type="AlphaFoldDB" id="F4B795"/>
<dbReference type="EMBL" id="CP002535">
    <property type="protein sequence ID" value="AEE94715.1"/>
    <property type="molecule type" value="Genomic_DNA"/>
</dbReference>
<dbReference type="Pfam" id="PF01904">
    <property type="entry name" value="DUF72"/>
    <property type="match status" value="1"/>
</dbReference>
<sequence length="237" mass="27826">MIKVGTCGFTNKHFKYFDVLEVQQTFYDVVSETTLSRWRKMAEENRVELTLKALQVITHEYNTTTYKRMKKFQGNKENFGSFKETKEVEEATEVTLKEAKELNAKIIVFQSPASFKPSEENVKRLIDYFSTLKKGFIYAWEPRGSWYDNESILKEVLEKTGVIHVVDPFRHNSLTQMKYYRLHGIGKGEVNYSYKFTDEDLQKLKDMVKGSSPTTIYVLFNNIYSFDDALRFKKMLG</sequence>
<dbReference type="InterPro" id="IPR036520">
    <property type="entry name" value="UPF0759_sf"/>
</dbReference>
<dbReference type="PANTHER" id="PTHR30348">
    <property type="entry name" value="UNCHARACTERIZED PROTEIN YECE"/>
    <property type="match status" value="1"/>
</dbReference>
<name>F4B795_ACIHW</name>
<dbReference type="STRING" id="933801.Ahos_1842"/>
<dbReference type="KEGG" id="aho:Ahos_1842"/>
<reference evidence="1 2" key="1">
    <citation type="journal article" date="2011" name="Extremophiles">
        <title>Genomic analysis of Acidianus hospitalis W1 a host for studying crenarchaeal virus and plasmid life cycles.</title>
        <authorList>
            <person name="You X.Y."/>
            <person name="Liu C."/>
            <person name="Wang S.Y."/>
            <person name="Jiang C.Y."/>
            <person name="Shah S.A."/>
            <person name="Prangishvili D."/>
            <person name="She Q."/>
            <person name="Liu S.J."/>
            <person name="Garrett R.A."/>
        </authorList>
    </citation>
    <scope>NUCLEOTIDE SEQUENCE [LARGE SCALE GENOMIC DNA]</scope>
    <source>
        <strain evidence="1 2">W1</strain>
    </source>
</reference>
<keyword evidence="2" id="KW-1185">Reference proteome</keyword>
<dbReference type="HOGENOM" id="CLU_1192595_0_0_2"/>